<dbReference type="SUPFAM" id="SSF89360">
    <property type="entry name" value="HesB-like domain"/>
    <property type="match status" value="1"/>
</dbReference>
<dbReference type="PANTHER" id="PTHR43011">
    <property type="entry name" value="IRON-SULFUR CLUSTER ASSEMBLY 2 HOMOLOG, MITOCHONDRIAL"/>
    <property type="match status" value="1"/>
</dbReference>
<dbReference type="InterPro" id="IPR017870">
    <property type="entry name" value="FeS_cluster_insertion_CS"/>
</dbReference>
<dbReference type="AlphaFoldDB" id="A0A7S0TTR2"/>
<dbReference type="Gene3D" id="2.60.300.12">
    <property type="entry name" value="HesB-like domain"/>
    <property type="match status" value="1"/>
</dbReference>
<feature type="domain" description="Core" evidence="6">
    <location>
        <begin position="11"/>
        <end position="107"/>
    </location>
</feature>
<name>A0A7S0TTR2_HEMAN</name>
<proteinExistence type="inferred from homology"/>
<evidence type="ECO:0000256" key="2">
    <source>
        <dbReference type="ARBA" id="ARBA00006718"/>
    </source>
</evidence>
<evidence type="ECO:0000256" key="5">
    <source>
        <dbReference type="ARBA" id="ARBA00023128"/>
    </source>
</evidence>
<evidence type="ECO:0000256" key="3">
    <source>
        <dbReference type="ARBA" id="ARBA00022723"/>
    </source>
</evidence>
<evidence type="ECO:0000313" key="7">
    <source>
        <dbReference type="EMBL" id="CAD8744174.1"/>
    </source>
</evidence>
<keyword evidence="3" id="KW-0479">Metal-binding</keyword>
<dbReference type="InterPro" id="IPR000361">
    <property type="entry name" value="ATAP_core_dom"/>
</dbReference>
<dbReference type="GO" id="GO:0005506">
    <property type="term" value="F:iron ion binding"/>
    <property type="evidence" value="ECO:0007669"/>
    <property type="project" value="TreeGrafter"/>
</dbReference>
<dbReference type="GO" id="GO:0051537">
    <property type="term" value="F:2 iron, 2 sulfur cluster binding"/>
    <property type="evidence" value="ECO:0007669"/>
    <property type="project" value="TreeGrafter"/>
</dbReference>
<dbReference type="PANTHER" id="PTHR43011:SF1">
    <property type="entry name" value="IRON-SULFUR CLUSTER ASSEMBLY 2 HOMOLOG, MITOCHONDRIAL"/>
    <property type="match status" value="1"/>
</dbReference>
<keyword evidence="4" id="KW-0408">Iron</keyword>
<dbReference type="NCBIfam" id="TIGR00049">
    <property type="entry name" value="iron-sulfur cluster assembly accessory protein"/>
    <property type="match status" value="1"/>
</dbReference>
<comment type="similarity">
    <text evidence="2">Belongs to the HesB/IscA family.</text>
</comment>
<evidence type="ECO:0000259" key="6">
    <source>
        <dbReference type="Pfam" id="PF01521"/>
    </source>
</evidence>
<gene>
    <name evidence="7" type="ORF">HAND1043_LOCUS10669</name>
</gene>
<dbReference type="PROSITE" id="PS01152">
    <property type="entry name" value="HESB"/>
    <property type="match status" value="1"/>
</dbReference>
<dbReference type="FunFam" id="2.60.300.12:FF:000006">
    <property type="entry name" value="Iron-sulfur cluster assembly 2 mitochondrial"/>
    <property type="match status" value="1"/>
</dbReference>
<dbReference type="InterPro" id="IPR016092">
    <property type="entry name" value="ATAP"/>
</dbReference>
<protein>
    <recommendedName>
        <fullName evidence="6">Core domain-containing protein</fullName>
    </recommendedName>
</protein>
<dbReference type="EMBL" id="HBFK01017277">
    <property type="protein sequence ID" value="CAD8744174.1"/>
    <property type="molecule type" value="Transcribed_RNA"/>
</dbReference>
<accession>A0A7S0TTR2</accession>
<keyword evidence="5" id="KW-0496">Mitochondrion</keyword>
<evidence type="ECO:0000256" key="4">
    <source>
        <dbReference type="ARBA" id="ARBA00023004"/>
    </source>
</evidence>
<comment type="subcellular location">
    <subcellularLocation>
        <location evidence="1">Mitochondrion</location>
    </subcellularLocation>
</comment>
<reference evidence="7" key="1">
    <citation type="submission" date="2021-01" db="EMBL/GenBank/DDBJ databases">
        <authorList>
            <person name="Corre E."/>
            <person name="Pelletier E."/>
            <person name="Niang G."/>
            <person name="Scheremetjew M."/>
            <person name="Finn R."/>
            <person name="Kale V."/>
            <person name="Holt S."/>
            <person name="Cochrane G."/>
            <person name="Meng A."/>
            <person name="Brown T."/>
            <person name="Cohen L."/>
        </authorList>
    </citation>
    <scope>NUCLEOTIDE SEQUENCE</scope>
    <source>
        <strain evidence="7">CCMP441</strain>
    </source>
</reference>
<dbReference type="Pfam" id="PF01521">
    <property type="entry name" value="Fe-S_biosyn"/>
    <property type="match status" value="1"/>
</dbReference>
<dbReference type="GO" id="GO:0051539">
    <property type="term" value="F:4 iron, 4 sulfur cluster binding"/>
    <property type="evidence" value="ECO:0007669"/>
    <property type="project" value="TreeGrafter"/>
</dbReference>
<dbReference type="GO" id="GO:0016226">
    <property type="term" value="P:iron-sulfur cluster assembly"/>
    <property type="evidence" value="ECO:0007669"/>
    <property type="project" value="InterPro"/>
</dbReference>
<sequence>MVDVEGDRPALQITDRCAQRISKVNPDGLLRLRVDGGGCSGFQYKFELEKLTEEGDLLFGSKGAQVVIDEVSLEMVQGSKIDFVEEMISSSFQVVDNPQSESSCGCGASFARKM</sequence>
<dbReference type="GO" id="GO:0120510">
    <property type="term" value="C:mitochondrial [4Fe-4S] assembly complex"/>
    <property type="evidence" value="ECO:0007669"/>
    <property type="project" value="UniProtKB-ARBA"/>
</dbReference>
<dbReference type="InterPro" id="IPR035903">
    <property type="entry name" value="HesB-like_dom_sf"/>
</dbReference>
<organism evidence="7">
    <name type="scientific">Hemiselmis andersenii</name>
    <name type="common">Cryptophyte alga</name>
    <dbReference type="NCBI Taxonomy" id="464988"/>
    <lineage>
        <taxon>Eukaryota</taxon>
        <taxon>Cryptophyceae</taxon>
        <taxon>Cryptomonadales</taxon>
        <taxon>Hemiselmidaceae</taxon>
        <taxon>Hemiselmis</taxon>
    </lineage>
</organism>
<evidence type="ECO:0000256" key="1">
    <source>
        <dbReference type="ARBA" id="ARBA00004173"/>
    </source>
</evidence>